<reference evidence="2" key="1">
    <citation type="journal article" date="2019" name="Int. J. Syst. Evol. Microbiol.">
        <title>The Global Catalogue of Microorganisms (GCM) 10K type strain sequencing project: providing services to taxonomists for standard genome sequencing and annotation.</title>
        <authorList>
            <consortium name="The Broad Institute Genomics Platform"/>
            <consortium name="The Broad Institute Genome Sequencing Center for Infectious Disease"/>
            <person name="Wu L."/>
            <person name="Ma J."/>
        </authorList>
    </citation>
    <scope>NUCLEOTIDE SEQUENCE [LARGE SCALE GENOMIC DNA]</scope>
    <source>
        <strain evidence="2">JCM 9651</strain>
    </source>
</reference>
<dbReference type="RefSeq" id="WP_345036009.1">
    <property type="nucleotide sequence ID" value="NZ_BAAAYL010000001.1"/>
</dbReference>
<name>A0ABP6S9C6_9ACTN</name>
<gene>
    <name evidence="1" type="ORF">GCM10020367_20920</name>
</gene>
<dbReference type="EMBL" id="BAAAYL010000001">
    <property type="protein sequence ID" value="GAA3371204.1"/>
    <property type="molecule type" value="Genomic_DNA"/>
</dbReference>
<dbReference type="Proteomes" id="UP001499990">
    <property type="component" value="Unassembled WGS sequence"/>
</dbReference>
<dbReference type="InterPro" id="IPR046075">
    <property type="entry name" value="DUF6093"/>
</dbReference>
<evidence type="ECO:0000313" key="2">
    <source>
        <dbReference type="Proteomes" id="UP001499990"/>
    </source>
</evidence>
<comment type="caution">
    <text evidence="1">The sequence shown here is derived from an EMBL/GenBank/DDBJ whole genome shotgun (WGS) entry which is preliminary data.</text>
</comment>
<evidence type="ECO:0000313" key="1">
    <source>
        <dbReference type="EMBL" id="GAA3371204.1"/>
    </source>
</evidence>
<dbReference type="Pfam" id="PF19586">
    <property type="entry name" value="DUF6093"/>
    <property type="match status" value="1"/>
</dbReference>
<accession>A0ABP6S9C6</accession>
<protein>
    <submittedName>
        <fullName evidence="1">Uncharacterized protein</fullName>
    </submittedName>
</protein>
<proteinExistence type="predicted"/>
<organism evidence="1 2">
    <name type="scientific">Streptomyces sannanensis</name>
    <dbReference type="NCBI Taxonomy" id="285536"/>
    <lineage>
        <taxon>Bacteria</taxon>
        <taxon>Bacillati</taxon>
        <taxon>Actinomycetota</taxon>
        <taxon>Actinomycetes</taxon>
        <taxon>Kitasatosporales</taxon>
        <taxon>Streptomycetaceae</taxon>
        <taxon>Streptomyces</taxon>
    </lineage>
</organism>
<sequence length="141" mass="15208">MTTPIDKEAERQRLESEVLVDTVRITRPTGTPVLDADTGLLGPVPATTVYEGTGAVLSGHGQVTAQHVLGREWLDDTVSWYRLLTPISAPVPARYDRVEVIAAAGQHAATTGRTWQVLDPSEASTVEIVRVTRLDEITPPG</sequence>
<keyword evidence="2" id="KW-1185">Reference proteome</keyword>